<accession>A0A0G1CCK6</accession>
<evidence type="ECO:0000313" key="2">
    <source>
        <dbReference type="Proteomes" id="UP000034543"/>
    </source>
</evidence>
<organism evidence="1 2">
    <name type="scientific">Candidatus Gottesmanbacteria bacterium GW2011_GWA1_43_11</name>
    <dbReference type="NCBI Taxonomy" id="1618436"/>
    <lineage>
        <taxon>Bacteria</taxon>
        <taxon>Candidatus Gottesmaniibacteriota</taxon>
    </lineage>
</organism>
<sequence length="179" mass="20594">MGKEQKPETPPEIYTIRVRAQQLFSFWQVARRLDLKENDWKLAMAFVTERLTRTDVYETTSFLNSPIAVAMAKFGFSRGSVEAAERRDKRRRNALEFQREEIKAQIEANYPNPEQRQRARTIELAINSLVAEATPPATTVSLLNNMTLSNGQLDTWTTRWRPQLVQTATTNALNTYAKS</sequence>
<name>A0A0G1CCK6_9BACT</name>
<comment type="caution">
    <text evidence="1">The sequence shown here is derived from an EMBL/GenBank/DDBJ whole genome shotgun (WGS) entry which is preliminary data.</text>
</comment>
<proteinExistence type="predicted"/>
<dbReference type="STRING" id="1618436.UV59_C0040G0002"/>
<gene>
    <name evidence="1" type="ORF">UV59_C0040G0002</name>
</gene>
<dbReference type="Proteomes" id="UP000034543">
    <property type="component" value="Unassembled WGS sequence"/>
</dbReference>
<protein>
    <submittedName>
        <fullName evidence="1">Uncharacterized protein</fullName>
    </submittedName>
</protein>
<dbReference type="EMBL" id="LCFB01000040">
    <property type="protein sequence ID" value="KKS83405.1"/>
    <property type="molecule type" value="Genomic_DNA"/>
</dbReference>
<reference evidence="1 2" key="1">
    <citation type="journal article" date="2015" name="Nature">
        <title>rRNA introns, odd ribosomes, and small enigmatic genomes across a large radiation of phyla.</title>
        <authorList>
            <person name="Brown C.T."/>
            <person name="Hug L.A."/>
            <person name="Thomas B.C."/>
            <person name="Sharon I."/>
            <person name="Castelle C.J."/>
            <person name="Singh A."/>
            <person name="Wilkins M.J."/>
            <person name="Williams K.H."/>
            <person name="Banfield J.F."/>
        </authorList>
    </citation>
    <scope>NUCLEOTIDE SEQUENCE [LARGE SCALE GENOMIC DNA]</scope>
</reference>
<dbReference type="AlphaFoldDB" id="A0A0G1CCK6"/>
<evidence type="ECO:0000313" key="1">
    <source>
        <dbReference type="EMBL" id="KKS83405.1"/>
    </source>
</evidence>